<keyword evidence="1" id="KW-1133">Transmembrane helix</keyword>
<keyword evidence="1" id="KW-0812">Transmembrane</keyword>
<protein>
    <submittedName>
        <fullName evidence="2">Uncharacterized protein</fullName>
    </submittedName>
</protein>
<dbReference type="GeneID" id="36344753"/>
<evidence type="ECO:0000256" key="1">
    <source>
        <dbReference type="SAM" id="Phobius"/>
    </source>
</evidence>
<keyword evidence="1" id="KW-0472">Membrane</keyword>
<evidence type="ECO:0000313" key="3">
    <source>
        <dbReference type="Proteomes" id="UP000019149"/>
    </source>
</evidence>
<accession>W6URS6</accession>
<keyword evidence="3" id="KW-1185">Reference proteome</keyword>
<feature type="transmembrane region" description="Helical" evidence="1">
    <location>
        <begin position="51"/>
        <end position="70"/>
    </location>
</feature>
<proteinExistence type="predicted"/>
<evidence type="ECO:0000313" key="2">
    <source>
        <dbReference type="EMBL" id="EUB56099.1"/>
    </source>
</evidence>
<reference evidence="2 3" key="1">
    <citation type="journal article" date="2013" name="Nat. Genet.">
        <title>The genome of the hydatid tapeworm Echinococcus granulosus.</title>
        <authorList>
            <person name="Zheng H."/>
            <person name="Zhang W."/>
            <person name="Zhang L."/>
            <person name="Zhang Z."/>
            <person name="Li J."/>
            <person name="Lu G."/>
            <person name="Zhu Y."/>
            <person name="Wang Y."/>
            <person name="Huang Y."/>
            <person name="Liu J."/>
            <person name="Kang H."/>
            <person name="Chen J."/>
            <person name="Wang L."/>
            <person name="Chen A."/>
            <person name="Yu S."/>
            <person name="Gao Z."/>
            <person name="Jin L."/>
            <person name="Gu W."/>
            <person name="Wang Z."/>
            <person name="Zhao L."/>
            <person name="Shi B."/>
            <person name="Wen H."/>
            <person name="Lin R."/>
            <person name="Jones M.K."/>
            <person name="Brejova B."/>
            <person name="Vinar T."/>
            <person name="Zhao G."/>
            <person name="McManus D.P."/>
            <person name="Chen Z."/>
            <person name="Zhou Y."/>
            <person name="Wang S."/>
        </authorList>
    </citation>
    <scope>NUCLEOTIDE SEQUENCE [LARGE SCALE GENOMIC DNA]</scope>
</reference>
<gene>
    <name evidence="2" type="ORF">EGR_09038</name>
</gene>
<dbReference type="KEGG" id="egl:EGR_09038"/>
<sequence length="121" mass="13909">MNVNQRDNTLLNQLRIQSYGGNEAMALKHLLQNRQRIVVMRLTNHISGSDVVMIAIVIIFFGPFQLLVINQNSSTIIYHKMSKNVTQVFDHGLYILKLFRSFKTIFRGSSLIPVYRLNTAT</sequence>
<dbReference type="Proteomes" id="UP000019149">
    <property type="component" value="Unassembled WGS sequence"/>
</dbReference>
<comment type="caution">
    <text evidence="2">The sequence shown here is derived from an EMBL/GenBank/DDBJ whole genome shotgun (WGS) entry which is preliminary data.</text>
</comment>
<dbReference type="CTD" id="36344753"/>
<name>W6URS6_ECHGR</name>
<dbReference type="AlphaFoldDB" id="W6URS6"/>
<dbReference type="EMBL" id="APAU02000129">
    <property type="protein sequence ID" value="EUB56099.1"/>
    <property type="molecule type" value="Genomic_DNA"/>
</dbReference>
<dbReference type="RefSeq" id="XP_024347295.1">
    <property type="nucleotide sequence ID" value="XM_024498287.1"/>
</dbReference>
<organism evidence="2 3">
    <name type="scientific">Echinococcus granulosus</name>
    <name type="common">Hydatid tapeworm</name>
    <dbReference type="NCBI Taxonomy" id="6210"/>
    <lineage>
        <taxon>Eukaryota</taxon>
        <taxon>Metazoa</taxon>
        <taxon>Spiralia</taxon>
        <taxon>Lophotrochozoa</taxon>
        <taxon>Platyhelminthes</taxon>
        <taxon>Cestoda</taxon>
        <taxon>Eucestoda</taxon>
        <taxon>Cyclophyllidea</taxon>
        <taxon>Taeniidae</taxon>
        <taxon>Echinococcus</taxon>
        <taxon>Echinococcus granulosus group</taxon>
    </lineage>
</organism>